<reference evidence="2 3" key="1">
    <citation type="submission" date="2019-09" db="EMBL/GenBank/DDBJ databases">
        <authorList>
            <person name="Chen X.-Y."/>
        </authorList>
    </citation>
    <scope>NUCLEOTIDE SEQUENCE [LARGE SCALE GENOMIC DNA]</scope>
    <source>
        <strain evidence="2 3">NY5</strain>
    </source>
</reference>
<evidence type="ECO:0000256" key="1">
    <source>
        <dbReference type="SAM" id="SignalP"/>
    </source>
</evidence>
<accession>A0A5B0WQN1</accession>
<keyword evidence="3" id="KW-1185">Reference proteome</keyword>
<evidence type="ECO:0000313" key="3">
    <source>
        <dbReference type="Proteomes" id="UP000323708"/>
    </source>
</evidence>
<evidence type="ECO:0008006" key="4">
    <source>
        <dbReference type="Google" id="ProtNLM"/>
    </source>
</evidence>
<feature type="signal peptide" evidence="1">
    <location>
        <begin position="1"/>
        <end position="19"/>
    </location>
</feature>
<proteinExistence type="predicted"/>
<dbReference type="RefSeq" id="WP_149612660.1">
    <property type="nucleotide sequence ID" value="NZ_VTUX01000009.1"/>
</dbReference>
<keyword evidence="1" id="KW-0732">Signal</keyword>
<protein>
    <recommendedName>
        <fullName evidence="4">Glycine zipper 2TM domain-containing protein</fullName>
    </recommendedName>
</protein>
<evidence type="ECO:0000313" key="2">
    <source>
        <dbReference type="EMBL" id="KAA1188897.1"/>
    </source>
</evidence>
<sequence>MYRTTIAGLSLLLSLPALAVDSRDMNQSIAISYGVVESIQRKKIDSAAPGGAVLGGIIGAATGGHHHRGKNAAIGAVSGGVLTAILQGKRDAYAYQLQMVNGGEKEIMTEQNTAREGDCVAVEEGRLANIRRVSSAHCEHHDHAATQGYLIHSKSQESAAECHVAKEAALQANTEEEMDIALKKVQIFCD</sequence>
<dbReference type="Proteomes" id="UP000323708">
    <property type="component" value="Unassembled WGS sequence"/>
</dbReference>
<comment type="caution">
    <text evidence="2">The sequence shown here is derived from an EMBL/GenBank/DDBJ whole genome shotgun (WGS) entry which is preliminary data.</text>
</comment>
<dbReference type="EMBL" id="VTUX01000009">
    <property type="protein sequence ID" value="KAA1188897.1"/>
    <property type="molecule type" value="Genomic_DNA"/>
</dbReference>
<feature type="chain" id="PRO_5022990062" description="Glycine zipper 2TM domain-containing protein" evidence="1">
    <location>
        <begin position="20"/>
        <end position="190"/>
    </location>
</feature>
<gene>
    <name evidence="2" type="ORF">F0M18_16985</name>
</gene>
<dbReference type="AlphaFoldDB" id="A0A5B0WQN1"/>
<name>A0A5B0WQN1_9GAMM</name>
<organism evidence="2 3">
    <name type="scientific">Pseudohalioglobus sediminis</name>
    <dbReference type="NCBI Taxonomy" id="2606449"/>
    <lineage>
        <taxon>Bacteria</taxon>
        <taxon>Pseudomonadati</taxon>
        <taxon>Pseudomonadota</taxon>
        <taxon>Gammaproteobacteria</taxon>
        <taxon>Cellvibrionales</taxon>
        <taxon>Halieaceae</taxon>
        <taxon>Pseudohalioglobus</taxon>
    </lineage>
</organism>